<evidence type="ECO:0000313" key="4">
    <source>
        <dbReference type="Proteomes" id="UP000263928"/>
    </source>
</evidence>
<dbReference type="RefSeq" id="WP_119162377.1">
    <property type="nucleotide sequence ID" value="NZ_LR134442.1"/>
</dbReference>
<dbReference type="Proteomes" id="UP000279336">
    <property type="component" value="Unassembled WGS sequence"/>
</dbReference>
<organism evidence="3 4">
    <name type="scientific">Propionibacterium australiense</name>
    <dbReference type="NCBI Taxonomy" id="119981"/>
    <lineage>
        <taxon>Bacteria</taxon>
        <taxon>Bacillati</taxon>
        <taxon>Actinomycetota</taxon>
        <taxon>Actinomycetes</taxon>
        <taxon>Propionibacteriales</taxon>
        <taxon>Propionibacteriaceae</taxon>
        <taxon>Propionibacterium</taxon>
    </lineage>
</organism>
<proteinExistence type="predicted"/>
<gene>
    <name evidence="2" type="ORF">D7U36_11930</name>
    <name evidence="3" type="ORF">PROPAUS_2028</name>
</gene>
<reference evidence="4" key="1">
    <citation type="submission" date="2018-08" db="EMBL/GenBank/DDBJ databases">
        <authorList>
            <person name="Hornung B."/>
        </authorList>
    </citation>
    <scope>NUCLEOTIDE SEQUENCE [LARGE SCALE GENOMIC DNA]</scope>
</reference>
<evidence type="ECO:0000313" key="3">
    <source>
        <dbReference type="EMBL" id="SYZ34052.1"/>
    </source>
</evidence>
<dbReference type="EMBL" id="UNQJ01000017">
    <property type="protein sequence ID" value="SYZ34052.1"/>
    <property type="molecule type" value="Genomic_DNA"/>
</dbReference>
<dbReference type="EMBL" id="RCIW01000021">
    <property type="protein sequence ID" value="RLP06952.1"/>
    <property type="molecule type" value="Genomic_DNA"/>
</dbReference>
<evidence type="ECO:0000313" key="5">
    <source>
        <dbReference type="Proteomes" id="UP000279336"/>
    </source>
</evidence>
<dbReference type="OrthoDB" id="9790372at2"/>
<dbReference type="Proteomes" id="UP000263928">
    <property type="component" value="Unassembled WGS sequence"/>
</dbReference>
<dbReference type="PANTHER" id="PTHR34374:SF1">
    <property type="entry name" value="LARGE RIBOSOMAL RNA SUBUNIT ACCUMULATION PROTEIN YCED HOMOLOG 1, CHLOROPLASTIC"/>
    <property type="match status" value="1"/>
</dbReference>
<reference evidence="3" key="2">
    <citation type="submission" date="2018-08" db="EMBL/GenBank/DDBJ databases">
        <authorList>
            <person name="Ferrada E.E."/>
            <person name="Latorre B.A."/>
        </authorList>
    </citation>
    <scope>NUCLEOTIDE SEQUENCE [LARGE SCALE GENOMIC DNA]</scope>
    <source>
        <strain evidence="3">Propionibacterium_australiense1</strain>
    </source>
</reference>
<feature type="compositionally biased region" description="Basic and acidic residues" evidence="1">
    <location>
        <begin position="155"/>
        <end position="167"/>
    </location>
</feature>
<evidence type="ECO:0000256" key="1">
    <source>
        <dbReference type="SAM" id="MobiDB-lite"/>
    </source>
</evidence>
<sequence length="187" mass="20246">MSTHLDARDPLVLDTHELARQAGALRELHDTVEAPADLGIEVIGVPEGAPMRLDLTLESVVEGVLVTGAVQVPLAGECSRCLDPISDRGSYRITELYNYPGRPAEDDELFLEDDLLDLEPAIRAAVVLELPFSPLCRPDCRGLCQVCGTNLNENPDHRHESAIDPRWSKLAGLGGDMASRGGPDNED</sequence>
<dbReference type="PANTHER" id="PTHR34374">
    <property type="entry name" value="LARGE RIBOSOMAL RNA SUBUNIT ACCUMULATION PROTEIN YCED HOMOLOG 1, CHLOROPLASTIC"/>
    <property type="match status" value="1"/>
</dbReference>
<reference evidence="2 5" key="3">
    <citation type="submission" date="2018-10" db="EMBL/GenBank/DDBJ databases">
        <title>Propionibacterium australiense Genome Sequencing and Assembly.</title>
        <authorList>
            <person name="Bernier A.-M."/>
            <person name="Bernard K."/>
        </authorList>
    </citation>
    <scope>NUCLEOTIDE SEQUENCE [LARGE SCALE GENOMIC DNA]</scope>
    <source>
        <strain evidence="2 5">NML98A078</strain>
    </source>
</reference>
<keyword evidence="4" id="KW-1185">Reference proteome</keyword>
<name>A0A383S934_9ACTN</name>
<protein>
    <submittedName>
        <fullName evidence="2">DUF177 domain-containing protein</fullName>
    </submittedName>
    <submittedName>
        <fullName evidence="3">Large ribosomal RNA subunit accumulation protein YceD</fullName>
    </submittedName>
</protein>
<dbReference type="AlphaFoldDB" id="A0A383S934"/>
<dbReference type="InterPro" id="IPR003772">
    <property type="entry name" value="YceD"/>
</dbReference>
<accession>A0A383S934</accession>
<dbReference type="Pfam" id="PF02620">
    <property type="entry name" value="YceD"/>
    <property type="match status" value="1"/>
</dbReference>
<evidence type="ECO:0000313" key="2">
    <source>
        <dbReference type="EMBL" id="RLP06952.1"/>
    </source>
</evidence>
<feature type="region of interest" description="Disordered" evidence="1">
    <location>
        <begin position="155"/>
        <end position="187"/>
    </location>
</feature>